<dbReference type="AlphaFoldDB" id="A0A1G8H4Z7"/>
<keyword evidence="4" id="KW-0175">Coiled coil</keyword>
<dbReference type="SUPFAM" id="SSF116734">
    <property type="entry name" value="DNA methylase specificity domain"/>
    <property type="match status" value="2"/>
</dbReference>
<evidence type="ECO:0000313" key="7">
    <source>
        <dbReference type="Proteomes" id="UP000199274"/>
    </source>
</evidence>
<organism evidence="6 7">
    <name type="scientific">Flavobacterium omnivorum</name>
    <dbReference type="NCBI Taxonomy" id="178355"/>
    <lineage>
        <taxon>Bacteria</taxon>
        <taxon>Pseudomonadati</taxon>
        <taxon>Bacteroidota</taxon>
        <taxon>Flavobacteriia</taxon>
        <taxon>Flavobacteriales</taxon>
        <taxon>Flavobacteriaceae</taxon>
        <taxon>Flavobacterium</taxon>
    </lineage>
</organism>
<dbReference type="STRING" id="178355.SAMN04488062_12029"/>
<keyword evidence="3" id="KW-0238">DNA-binding</keyword>
<reference evidence="7" key="1">
    <citation type="submission" date="2016-10" db="EMBL/GenBank/DDBJ databases">
        <authorList>
            <person name="Varghese N."/>
            <person name="Submissions S."/>
        </authorList>
    </citation>
    <scope>NUCLEOTIDE SEQUENCE [LARGE SCALE GENOMIC DNA]</scope>
    <source>
        <strain evidence="7">CGMCC 1.2747</strain>
    </source>
</reference>
<feature type="domain" description="Type I restriction modification DNA specificity" evidence="5">
    <location>
        <begin position="182"/>
        <end position="342"/>
    </location>
</feature>
<dbReference type="Gene3D" id="3.90.220.20">
    <property type="entry name" value="DNA methylase specificity domains"/>
    <property type="match status" value="2"/>
</dbReference>
<evidence type="ECO:0000256" key="1">
    <source>
        <dbReference type="ARBA" id="ARBA00010923"/>
    </source>
</evidence>
<dbReference type="CDD" id="cd17524">
    <property type="entry name" value="RMtype1_S_EcoUTORF5051P-TRD2-CR2_like"/>
    <property type="match status" value="1"/>
</dbReference>
<protein>
    <submittedName>
        <fullName evidence="6">Type I restriction enzyme, S subunit</fullName>
    </submittedName>
</protein>
<dbReference type="PANTHER" id="PTHR30408:SF12">
    <property type="entry name" value="TYPE I RESTRICTION ENZYME MJAVIII SPECIFICITY SUBUNIT"/>
    <property type="match status" value="1"/>
</dbReference>
<dbReference type="CDD" id="cd17252">
    <property type="entry name" value="RMtype1_S_EcoKI-TRD1-CR1_like"/>
    <property type="match status" value="1"/>
</dbReference>
<name>A0A1G8H4Z7_9FLAO</name>
<dbReference type="InterPro" id="IPR044946">
    <property type="entry name" value="Restrct_endonuc_typeI_TRD_sf"/>
</dbReference>
<evidence type="ECO:0000256" key="4">
    <source>
        <dbReference type="SAM" id="Coils"/>
    </source>
</evidence>
<dbReference type="PANTHER" id="PTHR30408">
    <property type="entry name" value="TYPE-1 RESTRICTION ENZYME ECOKI SPECIFICITY PROTEIN"/>
    <property type="match status" value="1"/>
</dbReference>
<dbReference type="GO" id="GO:0003677">
    <property type="term" value="F:DNA binding"/>
    <property type="evidence" value="ECO:0007669"/>
    <property type="project" value="UniProtKB-KW"/>
</dbReference>
<dbReference type="InterPro" id="IPR052021">
    <property type="entry name" value="Type-I_RS_S_subunit"/>
</dbReference>
<dbReference type="GO" id="GO:0009307">
    <property type="term" value="P:DNA restriction-modification system"/>
    <property type="evidence" value="ECO:0007669"/>
    <property type="project" value="UniProtKB-KW"/>
</dbReference>
<dbReference type="Pfam" id="PF01420">
    <property type="entry name" value="Methylase_S"/>
    <property type="match status" value="2"/>
</dbReference>
<evidence type="ECO:0000259" key="5">
    <source>
        <dbReference type="Pfam" id="PF01420"/>
    </source>
</evidence>
<keyword evidence="7" id="KW-1185">Reference proteome</keyword>
<feature type="domain" description="Type I restriction modification DNA specificity" evidence="5">
    <location>
        <begin position="16"/>
        <end position="133"/>
    </location>
</feature>
<evidence type="ECO:0000313" key="6">
    <source>
        <dbReference type="EMBL" id="SDI01732.1"/>
    </source>
</evidence>
<proteinExistence type="inferred from homology"/>
<dbReference type="InterPro" id="IPR000055">
    <property type="entry name" value="Restrct_endonuc_typeI_TRD"/>
</dbReference>
<gene>
    <name evidence="6" type="ORF">SAMN04488062_12029</name>
</gene>
<accession>A0A1G8H4Z7</accession>
<comment type="similarity">
    <text evidence="1">Belongs to the type-I restriction system S methylase family.</text>
</comment>
<evidence type="ECO:0000256" key="2">
    <source>
        <dbReference type="ARBA" id="ARBA00022747"/>
    </source>
</evidence>
<sequence length="360" mass="41039">MRSNNIKKASIDLDDLVYVKANKVNKKQFLLKGDILITASTGSIKIIGKNAFCEENINASFGAFCKVVRAKNVHSSYLKHLFQSPQYFSYIQNVVNGSNINNIKNEHINNFKIPLPSPEIQNKIAQILDDAAALRNKTELLIKEYDVLAQSIFLDMFGDPVTNKFRFPKGTIRDLVKEAKYGTSEKAGDEGQYQYLRMNNLTYAGYMDYSSMKYVNIPDKDLHKYLVEKGDLLFNRTNSKDLVGKTSIFDSSEPMVIAGYLIRVRFNQKANPFFVRAYLNSKYGKLVLRNMCKSIVGMANINAQELQNIMILHPPIELQNQFAEKIALIEKQKELAKQELKESEDLFNCLLQKAFKGELV</sequence>
<feature type="coiled-coil region" evidence="4">
    <location>
        <begin position="319"/>
        <end position="353"/>
    </location>
</feature>
<dbReference type="OrthoDB" id="9816225at2"/>
<dbReference type="Proteomes" id="UP000199274">
    <property type="component" value="Unassembled WGS sequence"/>
</dbReference>
<keyword evidence="2" id="KW-0680">Restriction system</keyword>
<evidence type="ECO:0000256" key="3">
    <source>
        <dbReference type="ARBA" id="ARBA00023125"/>
    </source>
</evidence>
<dbReference type="EMBL" id="FNDB01000020">
    <property type="protein sequence ID" value="SDI01732.1"/>
    <property type="molecule type" value="Genomic_DNA"/>
</dbReference>